<evidence type="ECO:0000313" key="2">
    <source>
        <dbReference type="Proteomes" id="UP001356427"/>
    </source>
</evidence>
<sequence length="174" mass="19255">MRADLLKITGAAIPLDFLQPLRQPTTQKGTFCLNMSDLVEDMLNGFSSLTKDDYYSEALVAMAKQYRAMKANPSRLVSAMHCFGKAHIRPAAKKAAALRRAARCPGPMIPCQPTAVARRTRNVGSKWCLTAGCPKTTNSGPEHPYCLDKKRKRPARFGHHNLSEFVAKNSSHQK</sequence>
<protein>
    <submittedName>
        <fullName evidence="1">Uncharacterized protein</fullName>
    </submittedName>
</protein>
<dbReference type="EMBL" id="JAGTTL010000008">
    <property type="protein sequence ID" value="KAK6319036.1"/>
    <property type="molecule type" value="Genomic_DNA"/>
</dbReference>
<dbReference type="Proteomes" id="UP001356427">
    <property type="component" value="Unassembled WGS sequence"/>
</dbReference>
<organism evidence="1 2">
    <name type="scientific">Coregonus suidteri</name>
    <dbReference type="NCBI Taxonomy" id="861788"/>
    <lineage>
        <taxon>Eukaryota</taxon>
        <taxon>Metazoa</taxon>
        <taxon>Chordata</taxon>
        <taxon>Craniata</taxon>
        <taxon>Vertebrata</taxon>
        <taxon>Euteleostomi</taxon>
        <taxon>Actinopterygii</taxon>
        <taxon>Neopterygii</taxon>
        <taxon>Teleostei</taxon>
        <taxon>Protacanthopterygii</taxon>
        <taxon>Salmoniformes</taxon>
        <taxon>Salmonidae</taxon>
        <taxon>Coregoninae</taxon>
        <taxon>Coregonus</taxon>
    </lineage>
</organism>
<reference evidence="1 2" key="1">
    <citation type="submission" date="2021-04" db="EMBL/GenBank/DDBJ databases">
        <authorList>
            <person name="De Guttry C."/>
            <person name="Zahm M."/>
            <person name="Klopp C."/>
            <person name="Cabau C."/>
            <person name="Louis A."/>
            <person name="Berthelot C."/>
            <person name="Parey E."/>
            <person name="Roest Crollius H."/>
            <person name="Montfort J."/>
            <person name="Robinson-Rechavi M."/>
            <person name="Bucao C."/>
            <person name="Bouchez O."/>
            <person name="Gislard M."/>
            <person name="Lluch J."/>
            <person name="Milhes M."/>
            <person name="Lampietro C."/>
            <person name="Lopez Roques C."/>
            <person name="Donnadieu C."/>
            <person name="Braasch I."/>
            <person name="Desvignes T."/>
            <person name="Postlethwait J."/>
            <person name="Bobe J."/>
            <person name="Wedekind C."/>
            <person name="Guiguen Y."/>
        </authorList>
    </citation>
    <scope>NUCLEOTIDE SEQUENCE [LARGE SCALE GENOMIC DNA]</scope>
    <source>
        <strain evidence="1">Cs_M1</strain>
        <tissue evidence="1">Blood</tissue>
    </source>
</reference>
<gene>
    <name evidence="1" type="ORF">J4Q44_G00102470</name>
</gene>
<accession>A0AAN8MQP9</accession>
<dbReference type="AlphaFoldDB" id="A0AAN8MQP9"/>
<evidence type="ECO:0000313" key="1">
    <source>
        <dbReference type="EMBL" id="KAK6319036.1"/>
    </source>
</evidence>
<keyword evidence="2" id="KW-1185">Reference proteome</keyword>
<name>A0AAN8MQP9_9TELE</name>
<comment type="caution">
    <text evidence="1">The sequence shown here is derived from an EMBL/GenBank/DDBJ whole genome shotgun (WGS) entry which is preliminary data.</text>
</comment>
<proteinExistence type="predicted"/>